<protein>
    <submittedName>
        <fullName evidence="1">Uncharacterized protein</fullName>
    </submittedName>
</protein>
<dbReference type="EMBL" id="CAJOBH010269077">
    <property type="protein sequence ID" value="CAF5163367.1"/>
    <property type="molecule type" value="Genomic_DNA"/>
</dbReference>
<organism evidence="1 2">
    <name type="scientific">Rotaria magnacalcarata</name>
    <dbReference type="NCBI Taxonomy" id="392030"/>
    <lineage>
        <taxon>Eukaryota</taxon>
        <taxon>Metazoa</taxon>
        <taxon>Spiralia</taxon>
        <taxon>Gnathifera</taxon>
        <taxon>Rotifera</taxon>
        <taxon>Eurotatoria</taxon>
        <taxon>Bdelloidea</taxon>
        <taxon>Philodinida</taxon>
        <taxon>Philodinidae</taxon>
        <taxon>Rotaria</taxon>
    </lineage>
</organism>
<accession>A0A8S3GHX3</accession>
<reference evidence="1" key="1">
    <citation type="submission" date="2021-02" db="EMBL/GenBank/DDBJ databases">
        <authorList>
            <person name="Nowell W R."/>
        </authorList>
    </citation>
    <scope>NUCLEOTIDE SEQUENCE</scope>
</reference>
<comment type="caution">
    <text evidence="1">The sequence shown here is derived from an EMBL/GenBank/DDBJ whole genome shotgun (WGS) entry which is preliminary data.</text>
</comment>
<gene>
    <name evidence="1" type="ORF">BYL167_LOCUS75242</name>
</gene>
<name>A0A8S3GHX3_9BILA</name>
<proteinExistence type="predicted"/>
<dbReference type="Proteomes" id="UP000681967">
    <property type="component" value="Unassembled WGS sequence"/>
</dbReference>
<evidence type="ECO:0000313" key="2">
    <source>
        <dbReference type="Proteomes" id="UP000681967"/>
    </source>
</evidence>
<dbReference type="AlphaFoldDB" id="A0A8S3GHX3"/>
<feature type="non-terminal residue" evidence="1">
    <location>
        <position position="18"/>
    </location>
</feature>
<sequence>MLAAHISKLRNDGDLKFL</sequence>
<evidence type="ECO:0000313" key="1">
    <source>
        <dbReference type="EMBL" id="CAF5163367.1"/>
    </source>
</evidence>